<dbReference type="GO" id="GO:0009001">
    <property type="term" value="F:serine O-acetyltransferase activity"/>
    <property type="evidence" value="ECO:0007669"/>
    <property type="project" value="UniProtKB-EC"/>
</dbReference>
<dbReference type="EMBL" id="FOLY01000006">
    <property type="protein sequence ID" value="SFC79882.1"/>
    <property type="molecule type" value="Genomic_DNA"/>
</dbReference>
<dbReference type="InterPro" id="IPR011004">
    <property type="entry name" value="Trimer_LpxA-like_sf"/>
</dbReference>
<comment type="similarity">
    <text evidence="1">Belongs to the transferase hexapeptide repeat family.</text>
</comment>
<comment type="catalytic activity">
    <reaction evidence="6">
        <text>L-serine + acetyl-CoA = O-acetyl-L-serine + CoA</text>
        <dbReference type="Rhea" id="RHEA:24560"/>
        <dbReference type="ChEBI" id="CHEBI:33384"/>
        <dbReference type="ChEBI" id="CHEBI:57287"/>
        <dbReference type="ChEBI" id="CHEBI:57288"/>
        <dbReference type="ChEBI" id="CHEBI:58340"/>
        <dbReference type="EC" id="2.3.1.30"/>
    </reaction>
</comment>
<dbReference type="GO" id="GO:0008652">
    <property type="term" value="P:amino acid biosynthetic process"/>
    <property type="evidence" value="ECO:0007669"/>
    <property type="project" value="UniProtKB-KW"/>
</dbReference>
<dbReference type="InterPro" id="IPR053376">
    <property type="entry name" value="Serine_acetyltransferase"/>
</dbReference>
<name>A0A1I1M558_9GAMM</name>
<evidence type="ECO:0000256" key="2">
    <source>
        <dbReference type="ARBA" id="ARBA00013266"/>
    </source>
</evidence>
<evidence type="ECO:0000313" key="7">
    <source>
        <dbReference type="EMBL" id="SFC79882.1"/>
    </source>
</evidence>
<dbReference type="InterPro" id="IPR042122">
    <property type="entry name" value="Ser_AcTrfase_N_sf"/>
</dbReference>
<evidence type="ECO:0000256" key="1">
    <source>
        <dbReference type="ARBA" id="ARBA00007274"/>
    </source>
</evidence>
<dbReference type="Pfam" id="PF00132">
    <property type="entry name" value="Hexapep"/>
    <property type="match status" value="1"/>
</dbReference>
<accession>A0A1I1M558</accession>
<reference evidence="8" key="1">
    <citation type="submission" date="2016-10" db="EMBL/GenBank/DDBJ databases">
        <authorList>
            <person name="Varghese N."/>
            <person name="Submissions S."/>
        </authorList>
    </citation>
    <scope>NUCLEOTIDE SEQUENCE [LARGE SCALE GENOMIC DNA]</scope>
    <source>
        <strain evidence="8">DSM 23439</strain>
    </source>
</reference>
<dbReference type="InterPro" id="IPR001451">
    <property type="entry name" value="Hexapep"/>
</dbReference>
<dbReference type="SUPFAM" id="SSF51161">
    <property type="entry name" value="Trimeric LpxA-like enzymes"/>
    <property type="match status" value="1"/>
</dbReference>
<evidence type="ECO:0000256" key="4">
    <source>
        <dbReference type="ARBA" id="ARBA00022679"/>
    </source>
</evidence>
<dbReference type="CDD" id="cd03354">
    <property type="entry name" value="LbH_SAT"/>
    <property type="match status" value="1"/>
</dbReference>
<sequence>MTRLNHYSKADHAIDWQLDSVVHALRDAREQWRADHGRTNESGGRSLPSREIINEVVETVIGAVFPMRLGPSNLRHHSEDYFIGYTLDAALNALLDQVVLELDHTAMRRGEAPQDHSGQAIAIVRDFGAMLPTIRQWLDIDIMAAYRGDPAARSVDEVLLCYPGITAIIYHRLAHQLYSTGAPLLARMVSEAAHSATGIDIHPGASIGSGFFIDHGTGVVIGETAIIGDRVRIYQAVTLGAKRFPADDSGQLEKGHARHPIVENDVVIYAGATILGRITIGHDSIIGGNVWLTRSVEPHSNVSQASLQKSPCQAGIEV</sequence>
<gene>
    <name evidence="7" type="ORF">SAMN05421848_2768</name>
</gene>
<dbReference type="NCBIfam" id="NF041874">
    <property type="entry name" value="EPS_EpsC"/>
    <property type="match status" value="1"/>
</dbReference>
<dbReference type="Gene3D" id="2.160.10.10">
    <property type="entry name" value="Hexapeptide repeat proteins"/>
    <property type="match status" value="1"/>
</dbReference>
<dbReference type="Gene3D" id="1.10.3130.10">
    <property type="entry name" value="serine acetyltransferase, domain 1"/>
    <property type="match status" value="1"/>
</dbReference>
<keyword evidence="8" id="KW-1185">Reference proteome</keyword>
<organism evidence="7 8">
    <name type="scientific">Kushneria avicenniae</name>
    <dbReference type="NCBI Taxonomy" id="402385"/>
    <lineage>
        <taxon>Bacteria</taxon>
        <taxon>Pseudomonadati</taxon>
        <taxon>Pseudomonadota</taxon>
        <taxon>Gammaproteobacteria</taxon>
        <taxon>Oceanospirillales</taxon>
        <taxon>Halomonadaceae</taxon>
        <taxon>Kushneria</taxon>
    </lineage>
</organism>
<dbReference type="OrthoDB" id="9801456at2"/>
<dbReference type="STRING" id="402385.SAMN05421848_2768"/>
<dbReference type="RefSeq" id="WP_090135143.1">
    <property type="nucleotide sequence ID" value="NZ_FOLY01000006.1"/>
</dbReference>
<keyword evidence="5" id="KW-0012">Acyltransferase</keyword>
<evidence type="ECO:0000256" key="3">
    <source>
        <dbReference type="ARBA" id="ARBA00022605"/>
    </source>
</evidence>
<dbReference type="PANTHER" id="PTHR42811">
    <property type="entry name" value="SERINE ACETYLTRANSFERASE"/>
    <property type="match status" value="1"/>
</dbReference>
<evidence type="ECO:0000313" key="8">
    <source>
        <dbReference type="Proteomes" id="UP000199046"/>
    </source>
</evidence>
<proteinExistence type="inferred from homology"/>
<dbReference type="EC" id="2.3.1.30" evidence="2"/>
<keyword evidence="4 7" id="KW-0808">Transferase</keyword>
<evidence type="ECO:0000256" key="6">
    <source>
        <dbReference type="ARBA" id="ARBA00049486"/>
    </source>
</evidence>
<protein>
    <recommendedName>
        <fullName evidence="2">serine O-acetyltransferase</fullName>
        <ecNumber evidence="2">2.3.1.30</ecNumber>
    </recommendedName>
</protein>
<keyword evidence="3" id="KW-0028">Amino-acid biosynthesis</keyword>
<dbReference type="InterPro" id="IPR045304">
    <property type="entry name" value="LbH_SAT"/>
</dbReference>
<dbReference type="Proteomes" id="UP000199046">
    <property type="component" value="Unassembled WGS sequence"/>
</dbReference>
<dbReference type="AlphaFoldDB" id="A0A1I1M558"/>
<evidence type="ECO:0000256" key="5">
    <source>
        <dbReference type="ARBA" id="ARBA00023315"/>
    </source>
</evidence>